<name>A0A2I0X7T2_9ASPA</name>
<proteinExistence type="predicted"/>
<evidence type="ECO:0000256" key="3">
    <source>
        <dbReference type="ARBA" id="ARBA00023125"/>
    </source>
</evidence>
<evidence type="ECO:0000313" key="9">
    <source>
        <dbReference type="Proteomes" id="UP000233837"/>
    </source>
</evidence>
<dbReference type="Proteomes" id="UP000233837">
    <property type="component" value="Unassembled WGS sequence"/>
</dbReference>
<dbReference type="InterPro" id="IPR016177">
    <property type="entry name" value="DNA-bd_dom_sf"/>
</dbReference>
<dbReference type="InterPro" id="IPR036955">
    <property type="entry name" value="AP2/ERF_dom_sf"/>
</dbReference>
<keyword evidence="9" id="KW-1185">Reference proteome</keyword>
<keyword evidence="3" id="KW-0238">DNA-binding</keyword>
<evidence type="ECO:0000256" key="5">
    <source>
        <dbReference type="ARBA" id="ARBA00023242"/>
    </source>
</evidence>
<dbReference type="OrthoDB" id="1925932at2759"/>
<evidence type="ECO:0000256" key="6">
    <source>
        <dbReference type="SAM" id="MobiDB-lite"/>
    </source>
</evidence>
<dbReference type="CDD" id="cd00018">
    <property type="entry name" value="AP2"/>
    <property type="match status" value="1"/>
</dbReference>
<dbReference type="STRING" id="906689.A0A2I0X7T2"/>
<protein>
    <submittedName>
        <fullName evidence="8">Ethylene-responsive transcription factor RAP2-3</fullName>
    </submittedName>
</protein>
<organism evidence="8 9">
    <name type="scientific">Dendrobium catenatum</name>
    <dbReference type="NCBI Taxonomy" id="906689"/>
    <lineage>
        <taxon>Eukaryota</taxon>
        <taxon>Viridiplantae</taxon>
        <taxon>Streptophyta</taxon>
        <taxon>Embryophyta</taxon>
        <taxon>Tracheophyta</taxon>
        <taxon>Spermatophyta</taxon>
        <taxon>Magnoliopsida</taxon>
        <taxon>Liliopsida</taxon>
        <taxon>Asparagales</taxon>
        <taxon>Orchidaceae</taxon>
        <taxon>Epidendroideae</taxon>
        <taxon>Malaxideae</taxon>
        <taxon>Dendrobiinae</taxon>
        <taxon>Dendrobium</taxon>
    </lineage>
</organism>
<dbReference type="SMART" id="SM00380">
    <property type="entry name" value="AP2"/>
    <property type="match status" value="1"/>
</dbReference>
<keyword evidence="4" id="KW-0804">Transcription</keyword>
<dbReference type="EMBL" id="KZ502070">
    <property type="protein sequence ID" value="PKU83956.1"/>
    <property type="molecule type" value="Genomic_DNA"/>
</dbReference>
<evidence type="ECO:0000256" key="1">
    <source>
        <dbReference type="ARBA" id="ARBA00004123"/>
    </source>
</evidence>
<dbReference type="GO" id="GO:0003700">
    <property type="term" value="F:DNA-binding transcription factor activity"/>
    <property type="evidence" value="ECO:0007669"/>
    <property type="project" value="InterPro"/>
</dbReference>
<feature type="region of interest" description="Disordered" evidence="6">
    <location>
        <begin position="77"/>
        <end position="98"/>
    </location>
</feature>
<evidence type="ECO:0000256" key="4">
    <source>
        <dbReference type="ARBA" id="ARBA00023163"/>
    </source>
</evidence>
<dbReference type="GO" id="GO:0009873">
    <property type="term" value="P:ethylene-activated signaling pathway"/>
    <property type="evidence" value="ECO:0007669"/>
    <property type="project" value="InterPro"/>
</dbReference>
<feature type="region of interest" description="Disordered" evidence="6">
    <location>
        <begin position="1"/>
        <end position="24"/>
    </location>
</feature>
<evidence type="ECO:0000313" key="8">
    <source>
        <dbReference type="EMBL" id="PKU83956.1"/>
    </source>
</evidence>
<gene>
    <name evidence="8" type="primary">RAP2-3</name>
    <name evidence="8" type="ORF">MA16_Dca006431</name>
</gene>
<evidence type="ECO:0000259" key="7">
    <source>
        <dbReference type="PROSITE" id="PS51032"/>
    </source>
</evidence>
<dbReference type="AlphaFoldDB" id="A0A2I0X7T2"/>
<comment type="subcellular location">
    <subcellularLocation>
        <location evidence="1">Nucleus</location>
    </subcellularLocation>
</comment>
<sequence>MKPNQEFFFQSSPDNVSLMDSNNPPSVHRPLTAEEENAAIVAALTHVISGHPDNTVPLSLSHISIPVKLPATTVVAAREEQGKGGPSRRKKGNNYRGVRRRPWGKWAAEIRDPRRAVRKWLGTFNTAEEAARAYDNAAIEFRGRRAKLNFPFTDWDTSSSSGRRETGMTSPTAVSQNEEIGGLWEGLQDLIELDGEVSTDRCGLV</sequence>
<dbReference type="PANTHER" id="PTHR31190">
    <property type="entry name" value="DNA-BINDING DOMAIN"/>
    <property type="match status" value="1"/>
</dbReference>
<accession>A0A2I0X7T2</accession>
<dbReference type="Pfam" id="PF00847">
    <property type="entry name" value="AP2"/>
    <property type="match status" value="1"/>
</dbReference>
<dbReference type="InterPro" id="IPR001471">
    <property type="entry name" value="AP2/ERF_dom"/>
</dbReference>
<reference evidence="8 9" key="2">
    <citation type="journal article" date="2017" name="Nature">
        <title>The Apostasia genome and the evolution of orchids.</title>
        <authorList>
            <person name="Zhang G.Q."/>
            <person name="Liu K.W."/>
            <person name="Li Z."/>
            <person name="Lohaus R."/>
            <person name="Hsiao Y.Y."/>
            <person name="Niu S.C."/>
            <person name="Wang J.Y."/>
            <person name="Lin Y.C."/>
            <person name="Xu Q."/>
            <person name="Chen L.J."/>
            <person name="Yoshida K."/>
            <person name="Fujiwara S."/>
            <person name="Wang Z.W."/>
            <person name="Zhang Y.Q."/>
            <person name="Mitsuda N."/>
            <person name="Wang M."/>
            <person name="Liu G.H."/>
            <person name="Pecoraro L."/>
            <person name="Huang H.X."/>
            <person name="Xiao X.J."/>
            <person name="Lin M."/>
            <person name="Wu X.Y."/>
            <person name="Wu W.L."/>
            <person name="Chen Y.Y."/>
            <person name="Chang S.B."/>
            <person name="Sakamoto S."/>
            <person name="Ohme-Takagi M."/>
            <person name="Yagi M."/>
            <person name="Zeng S.J."/>
            <person name="Shen C.Y."/>
            <person name="Yeh C.M."/>
            <person name="Luo Y.B."/>
            <person name="Tsai W.C."/>
            <person name="Van de Peer Y."/>
            <person name="Liu Z.J."/>
        </authorList>
    </citation>
    <scope>NUCLEOTIDE SEQUENCE [LARGE SCALE GENOMIC DNA]</scope>
    <source>
        <tissue evidence="8">The whole plant</tissue>
    </source>
</reference>
<dbReference type="InterPro" id="IPR044808">
    <property type="entry name" value="ERF_plant"/>
</dbReference>
<dbReference type="PANTHER" id="PTHR31190:SF181">
    <property type="entry name" value="OS02G0764700 PROTEIN"/>
    <property type="match status" value="1"/>
</dbReference>
<dbReference type="GO" id="GO:0003677">
    <property type="term" value="F:DNA binding"/>
    <property type="evidence" value="ECO:0007669"/>
    <property type="project" value="UniProtKB-KW"/>
</dbReference>
<dbReference type="FunFam" id="3.30.730.10:FF:000001">
    <property type="entry name" value="Ethylene-responsive transcription factor 2"/>
    <property type="match status" value="1"/>
</dbReference>
<feature type="domain" description="AP2/ERF" evidence="7">
    <location>
        <begin position="94"/>
        <end position="151"/>
    </location>
</feature>
<dbReference type="GO" id="GO:0005634">
    <property type="term" value="C:nucleus"/>
    <property type="evidence" value="ECO:0007669"/>
    <property type="project" value="UniProtKB-SubCell"/>
</dbReference>
<feature type="region of interest" description="Disordered" evidence="6">
    <location>
        <begin position="156"/>
        <end position="178"/>
    </location>
</feature>
<dbReference type="PRINTS" id="PR00367">
    <property type="entry name" value="ETHRSPELEMNT"/>
</dbReference>
<keyword evidence="5" id="KW-0539">Nucleus</keyword>
<keyword evidence="2" id="KW-0805">Transcription regulation</keyword>
<dbReference type="Gene3D" id="3.30.730.10">
    <property type="entry name" value="AP2/ERF domain"/>
    <property type="match status" value="1"/>
</dbReference>
<evidence type="ECO:0000256" key="2">
    <source>
        <dbReference type="ARBA" id="ARBA00023015"/>
    </source>
</evidence>
<dbReference type="PROSITE" id="PS51032">
    <property type="entry name" value="AP2_ERF"/>
    <property type="match status" value="1"/>
</dbReference>
<feature type="compositionally biased region" description="Polar residues" evidence="6">
    <location>
        <begin position="7"/>
        <end position="24"/>
    </location>
</feature>
<dbReference type="SUPFAM" id="SSF54171">
    <property type="entry name" value="DNA-binding domain"/>
    <property type="match status" value="1"/>
</dbReference>
<reference evidence="8 9" key="1">
    <citation type="journal article" date="2016" name="Sci. Rep.">
        <title>The Dendrobium catenatum Lindl. genome sequence provides insights into polysaccharide synthase, floral development and adaptive evolution.</title>
        <authorList>
            <person name="Zhang G.Q."/>
            <person name="Xu Q."/>
            <person name="Bian C."/>
            <person name="Tsai W.C."/>
            <person name="Yeh C.M."/>
            <person name="Liu K.W."/>
            <person name="Yoshida K."/>
            <person name="Zhang L.S."/>
            <person name="Chang S.B."/>
            <person name="Chen F."/>
            <person name="Shi Y."/>
            <person name="Su Y.Y."/>
            <person name="Zhang Y.Q."/>
            <person name="Chen L.J."/>
            <person name="Yin Y."/>
            <person name="Lin M."/>
            <person name="Huang H."/>
            <person name="Deng H."/>
            <person name="Wang Z.W."/>
            <person name="Zhu S.L."/>
            <person name="Zhao X."/>
            <person name="Deng C."/>
            <person name="Niu S.C."/>
            <person name="Huang J."/>
            <person name="Wang M."/>
            <person name="Liu G.H."/>
            <person name="Yang H.J."/>
            <person name="Xiao X.J."/>
            <person name="Hsiao Y.Y."/>
            <person name="Wu W.L."/>
            <person name="Chen Y.Y."/>
            <person name="Mitsuda N."/>
            <person name="Ohme-Takagi M."/>
            <person name="Luo Y.B."/>
            <person name="Van de Peer Y."/>
            <person name="Liu Z.J."/>
        </authorList>
    </citation>
    <scope>NUCLEOTIDE SEQUENCE [LARGE SCALE GENOMIC DNA]</scope>
    <source>
        <tissue evidence="8">The whole plant</tissue>
    </source>
</reference>
<feature type="compositionally biased region" description="Basic residues" evidence="6">
    <location>
        <begin position="86"/>
        <end position="98"/>
    </location>
</feature>